<dbReference type="Gene3D" id="1.10.10.750">
    <property type="entry name" value="Ypt/Rab-GAP domain of gyp1p, domain 1"/>
    <property type="match status" value="1"/>
</dbReference>
<dbReference type="InterPro" id="IPR035969">
    <property type="entry name" value="Rab-GAP_TBC_sf"/>
</dbReference>
<dbReference type="VEuPathDB" id="FungiDB:DD237_000609"/>
<dbReference type="GO" id="GO:0032007">
    <property type="term" value="P:negative regulation of TOR signaling"/>
    <property type="evidence" value="ECO:0007669"/>
    <property type="project" value="TreeGrafter"/>
</dbReference>
<dbReference type="OrthoDB" id="159449at2759"/>
<dbReference type="EMBL" id="QKXF01000784">
    <property type="protein sequence ID" value="RQM08856.1"/>
    <property type="molecule type" value="Genomic_DNA"/>
</dbReference>
<reference evidence="3 4" key="1">
    <citation type="submission" date="2018-06" db="EMBL/GenBank/DDBJ databases">
        <title>Comparative genomics of downy mildews reveals potential adaptations to biotrophy.</title>
        <authorList>
            <person name="Fletcher K."/>
            <person name="Klosterman S.J."/>
            <person name="Derevnina L."/>
            <person name="Martin F."/>
            <person name="Koike S."/>
            <person name="Reyes Chin-Wo S."/>
            <person name="Mou B."/>
            <person name="Michelmore R."/>
        </authorList>
    </citation>
    <scope>NUCLEOTIDE SEQUENCE [LARGE SCALE GENOMIC DNA]</scope>
    <source>
        <strain evidence="2 4">R13</strain>
        <strain evidence="1 3">R14</strain>
    </source>
</reference>
<dbReference type="Proteomes" id="UP000282087">
    <property type="component" value="Unassembled WGS sequence"/>
</dbReference>
<dbReference type="AlphaFoldDB" id="A0A3M6VVA4"/>
<evidence type="ECO:0000313" key="2">
    <source>
        <dbReference type="EMBL" id="RQM08856.1"/>
    </source>
</evidence>
<comment type="caution">
    <text evidence="1">The sequence shown here is derived from an EMBL/GenBank/DDBJ whole genome shotgun (WGS) entry which is preliminary data.</text>
</comment>
<dbReference type="PANTHER" id="PTHR13530:SF3">
    <property type="entry name" value="TBC1 DOMAIN FAMILY MEMBER 7"/>
    <property type="match status" value="1"/>
</dbReference>
<dbReference type="InterPro" id="IPR039842">
    <property type="entry name" value="TBC1D7"/>
</dbReference>
<organism evidence="1 3">
    <name type="scientific">Peronospora effusa</name>
    <dbReference type="NCBI Taxonomy" id="542832"/>
    <lineage>
        <taxon>Eukaryota</taxon>
        <taxon>Sar</taxon>
        <taxon>Stramenopiles</taxon>
        <taxon>Oomycota</taxon>
        <taxon>Peronosporomycetes</taxon>
        <taxon>Peronosporales</taxon>
        <taxon>Peronosporaceae</taxon>
        <taxon>Peronospora</taxon>
    </lineage>
</organism>
<evidence type="ECO:0000313" key="3">
    <source>
        <dbReference type="Proteomes" id="UP000282087"/>
    </source>
</evidence>
<evidence type="ECO:0000313" key="4">
    <source>
        <dbReference type="Proteomes" id="UP000286097"/>
    </source>
</evidence>
<proteinExistence type="predicted"/>
<accession>A0A3M6VVA4</accession>
<evidence type="ECO:0008006" key="5">
    <source>
        <dbReference type="Google" id="ProtNLM"/>
    </source>
</evidence>
<dbReference type="EMBL" id="QLLG01000003">
    <property type="protein sequence ID" value="RMX70342.1"/>
    <property type="molecule type" value="Genomic_DNA"/>
</dbReference>
<sequence length="256" mass="29765">MALNRNFRTTYYKTLGVPVVQHIVDAEASFAALLGEKAVNMPQLLKLALELGIVPQYRARLWLLLAEVLPPYPELWSFALEERRAMFEDIVSAAQVLQIKDMMEGDEGEYYNFIELLEKKEDGRKEKTSMQDLKRLVHLHRTYYKDIVASNAPLLCGMDDQNFLLSVARVVCEVLTHEAERFWGFTRLLELFHDGLELVDPRVTLEMLYDPQLSDFEEIFLRTLDVKRRRLTADGATSSLHLLKSGYDEEYGRRRF</sequence>
<name>A0A3M6VVA4_9STRA</name>
<dbReference type="SUPFAM" id="SSF47923">
    <property type="entry name" value="Ypt/Rab-GAP domain of gyp1p"/>
    <property type="match status" value="1"/>
</dbReference>
<gene>
    <name evidence="2" type="ORF">DD237_000609</name>
    <name evidence="1" type="ORF">DD238_000015</name>
</gene>
<protein>
    <recommendedName>
        <fullName evidence="5">Rab-GAP TBC domain-containing protein</fullName>
    </recommendedName>
</protein>
<dbReference type="PANTHER" id="PTHR13530">
    <property type="entry name" value="TBC1 DOMAIN FAMILY MEMBER 7"/>
    <property type="match status" value="1"/>
</dbReference>
<dbReference type="Proteomes" id="UP000286097">
    <property type="component" value="Unassembled WGS sequence"/>
</dbReference>
<evidence type="ECO:0000313" key="1">
    <source>
        <dbReference type="EMBL" id="RMX70342.1"/>
    </source>
</evidence>
<dbReference type="GO" id="GO:0005096">
    <property type="term" value="F:GTPase activator activity"/>
    <property type="evidence" value="ECO:0007669"/>
    <property type="project" value="TreeGrafter"/>
</dbReference>
<keyword evidence="3" id="KW-1185">Reference proteome</keyword>